<comment type="caution">
    <text evidence="3">The sequence shown here is derived from an EMBL/GenBank/DDBJ whole genome shotgun (WGS) entry which is preliminary data.</text>
</comment>
<dbReference type="SUPFAM" id="SSF54236">
    <property type="entry name" value="Ubiquitin-like"/>
    <property type="match status" value="1"/>
</dbReference>
<feature type="compositionally biased region" description="Polar residues" evidence="1">
    <location>
        <begin position="78"/>
        <end position="92"/>
    </location>
</feature>
<accession>A0AAD5R755</accession>
<dbReference type="EMBL" id="JAHQIW010006830">
    <property type="protein sequence ID" value="KAJ1370646.1"/>
    <property type="molecule type" value="Genomic_DNA"/>
</dbReference>
<evidence type="ECO:0000259" key="2">
    <source>
        <dbReference type="PROSITE" id="PS50053"/>
    </source>
</evidence>
<feature type="region of interest" description="Disordered" evidence="1">
    <location>
        <begin position="78"/>
        <end position="105"/>
    </location>
</feature>
<evidence type="ECO:0000256" key="1">
    <source>
        <dbReference type="SAM" id="MobiDB-lite"/>
    </source>
</evidence>
<evidence type="ECO:0000313" key="4">
    <source>
        <dbReference type="Proteomes" id="UP001196413"/>
    </source>
</evidence>
<protein>
    <recommendedName>
        <fullName evidence="2">Ubiquitin-like domain-containing protein</fullName>
    </recommendedName>
</protein>
<dbReference type="AlphaFoldDB" id="A0AAD5R755"/>
<organism evidence="3 4">
    <name type="scientific">Parelaphostrongylus tenuis</name>
    <name type="common">Meningeal worm</name>
    <dbReference type="NCBI Taxonomy" id="148309"/>
    <lineage>
        <taxon>Eukaryota</taxon>
        <taxon>Metazoa</taxon>
        <taxon>Ecdysozoa</taxon>
        <taxon>Nematoda</taxon>
        <taxon>Chromadorea</taxon>
        <taxon>Rhabditida</taxon>
        <taxon>Rhabditina</taxon>
        <taxon>Rhabditomorpha</taxon>
        <taxon>Strongyloidea</taxon>
        <taxon>Metastrongylidae</taxon>
        <taxon>Parelaphostrongylus</taxon>
    </lineage>
</organism>
<evidence type="ECO:0000313" key="3">
    <source>
        <dbReference type="EMBL" id="KAJ1370646.1"/>
    </source>
</evidence>
<proteinExistence type="predicted"/>
<dbReference type="Proteomes" id="UP001196413">
    <property type="component" value="Unassembled WGS sequence"/>
</dbReference>
<dbReference type="InterPro" id="IPR000626">
    <property type="entry name" value="Ubiquitin-like_dom"/>
</dbReference>
<gene>
    <name evidence="3" type="ORF">KIN20_032421</name>
</gene>
<dbReference type="PROSITE" id="PS50053">
    <property type="entry name" value="UBIQUITIN_2"/>
    <property type="match status" value="1"/>
</dbReference>
<sequence length="436" mass="48483">MKLNIKNRLDGSAFQIEISLDETMGELRSKIASKIGNSQDKGAVRILLGAEELKFSDSATIKNVGLVSGDRLFIETCPSASSKPADSGQSHSGENEKCVDGQKSVSMDSDEDIDQLTSFRDRVIRAVRDYMEDSQYSNSFLQSWSGQNLSGAELQFEFERRKETSNIFILITAFPSPTVSAVVNVGRIVDLSRKLLWSFTVQPASVRDNVMDGVAHALSSPGATGVTLIHLFSLRCIREQILMHMDPSSVTRLSGVSRILRSVLLSPSVDRTYWMKRLSSDFGQEAVQKAQTSGITYRRKYIEEYAMRRLQRQSGALLDHSYASSFPLDMIFPPHQPQPNVPDRPRYPNGPLFPAPDPLQPIPNPMNPLIQPPRVDPFGPEGAPFGGQGGPFGRRNPLNPFDPNNREIFPSPPNGGVPRRGPRYFPANQWDMNDFI</sequence>
<reference evidence="3" key="1">
    <citation type="submission" date="2021-06" db="EMBL/GenBank/DDBJ databases">
        <title>Parelaphostrongylus tenuis whole genome reference sequence.</title>
        <authorList>
            <person name="Garwood T.J."/>
            <person name="Larsen P.A."/>
            <person name="Fountain-Jones N.M."/>
            <person name="Garbe J.R."/>
            <person name="Macchietto M.G."/>
            <person name="Kania S.A."/>
            <person name="Gerhold R.W."/>
            <person name="Richards J.E."/>
            <person name="Wolf T.M."/>
        </authorList>
    </citation>
    <scope>NUCLEOTIDE SEQUENCE</scope>
    <source>
        <strain evidence="3">MNPRO001-30</strain>
        <tissue evidence="3">Meninges</tissue>
    </source>
</reference>
<dbReference type="InterPro" id="IPR029071">
    <property type="entry name" value="Ubiquitin-like_domsf"/>
</dbReference>
<feature type="region of interest" description="Disordered" evidence="1">
    <location>
        <begin position="383"/>
        <end position="436"/>
    </location>
</feature>
<name>A0AAD5R755_PARTN</name>
<keyword evidence="4" id="KW-1185">Reference proteome</keyword>
<feature type="domain" description="Ubiquitin-like" evidence="2">
    <location>
        <begin position="1"/>
        <end position="74"/>
    </location>
</feature>